<keyword evidence="1" id="KW-1133">Transmembrane helix</keyword>
<name>A0ABW9FTP7_9NOCA</name>
<comment type="caution">
    <text evidence="2">The sequence shown here is derived from an EMBL/GenBank/DDBJ whole genome shotgun (WGS) entry which is preliminary data.</text>
</comment>
<gene>
    <name evidence="2" type="ORF">ABEU19_002070</name>
</gene>
<evidence type="ECO:0000313" key="2">
    <source>
        <dbReference type="EMBL" id="MFM1728579.1"/>
    </source>
</evidence>
<accession>A0ABW9FTP7</accession>
<proteinExistence type="predicted"/>
<sequence length="124" mass="13632">MKAARVVSATAAVALVLLPLGIGAMVALRAAQQGKDLQAWPLVLLWVVYGSFVAAVAFRVLRRTAVTEAAEALAQARRDDDARVLEQIPAPARPPRISFDDLDDPEAMRLLEYNDRLARLRDQR</sequence>
<evidence type="ECO:0000256" key="1">
    <source>
        <dbReference type="SAM" id="Phobius"/>
    </source>
</evidence>
<evidence type="ECO:0000313" key="3">
    <source>
        <dbReference type="Proteomes" id="UP001629744"/>
    </source>
</evidence>
<keyword evidence="1" id="KW-0472">Membrane</keyword>
<protein>
    <submittedName>
        <fullName evidence="2">Uncharacterized protein</fullName>
    </submittedName>
</protein>
<feature type="transmembrane region" description="Helical" evidence="1">
    <location>
        <begin position="40"/>
        <end position="61"/>
    </location>
</feature>
<dbReference type="RefSeq" id="WP_348604959.1">
    <property type="nucleotide sequence ID" value="NZ_CP157276.1"/>
</dbReference>
<reference evidence="2 3" key="1">
    <citation type="submission" date="2023-11" db="EMBL/GenBank/DDBJ databases">
        <authorList>
            <person name="Val-Calvo J."/>
            <person name="Scortti M."/>
            <person name="Vazquez-Boland J."/>
        </authorList>
    </citation>
    <scope>NUCLEOTIDE SEQUENCE [LARGE SCALE GENOMIC DNA]</scope>
    <source>
        <strain evidence="2 3">DSM 46662</strain>
    </source>
</reference>
<dbReference type="EMBL" id="JBDLNU010000002">
    <property type="protein sequence ID" value="MFM1728579.1"/>
    <property type="molecule type" value="Genomic_DNA"/>
</dbReference>
<keyword evidence="3" id="KW-1185">Reference proteome</keyword>
<keyword evidence="1" id="KW-0812">Transmembrane</keyword>
<dbReference type="Proteomes" id="UP001629744">
    <property type="component" value="Unassembled WGS sequence"/>
</dbReference>
<organism evidence="2 3">
    <name type="scientific">Prescottella soli</name>
    <dbReference type="NCBI Taxonomy" id="1543852"/>
    <lineage>
        <taxon>Bacteria</taxon>
        <taxon>Bacillati</taxon>
        <taxon>Actinomycetota</taxon>
        <taxon>Actinomycetes</taxon>
        <taxon>Mycobacteriales</taxon>
        <taxon>Nocardiaceae</taxon>
        <taxon>Prescottella</taxon>
    </lineage>
</organism>